<dbReference type="eggNOG" id="KOG0382">
    <property type="taxonomic scope" value="Eukaryota"/>
</dbReference>
<dbReference type="AlphaFoldDB" id="A0A0A0LV23"/>
<dbReference type="CDD" id="cd03124">
    <property type="entry name" value="alpha_CA_prokaryotic_like"/>
    <property type="match status" value="1"/>
</dbReference>
<comment type="subcellular location">
    <subcellularLocation>
        <location evidence="3">Plastid</location>
        <location evidence="3">Chloroplast stroma</location>
    </subcellularLocation>
</comment>
<dbReference type="InterPro" id="IPR001148">
    <property type="entry name" value="CA_dom"/>
</dbReference>
<dbReference type="Gramene" id="KGN64829">
    <property type="protein sequence ID" value="KGN64829"/>
    <property type="gene ID" value="Csa_1G120450"/>
</dbReference>
<evidence type="ECO:0000256" key="4">
    <source>
        <dbReference type="ARBA" id="ARBA00006365"/>
    </source>
</evidence>
<evidence type="ECO:0000313" key="13">
    <source>
        <dbReference type="Proteomes" id="UP000029981"/>
    </source>
</evidence>
<dbReference type="EMBL" id="CM002922">
    <property type="protein sequence ID" value="KGN64829.1"/>
    <property type="molecule type" value="Genomic_DNA"/>
</dbReference>
<dbReference type="OMA" id="YAMEAHL"/>
<comment type="similarity">
    <text evidence="10">Belongs to the alpha-carbonic anhydrase family.</text>
</comment>
<dbReference type="InterPro" id="IPR018338">
    <property type="entry name" value="Carbonic_anhydrase_a-class_CS"/>
</dbReference>
<evidence type="ECO:0000256" key="9">
    <source>
        <dbReference type="ARBA" id="ARBA00048348"/>
    </source>
</evidence>
<dbReference type="InterPro" id="IPR023561">
    <property type="entry name" value="Carbonic_anhydrase_a-class"/>
</dbReference>
<dbReference type="GO" id="GO:0008270">
    <property type="term" value="F:zinc ion binding"/>
    <property type="evidence" value="ECO:0007669"/>
    <property type="project" value="UniProtKB-UniRule"/>
</dbReference>
<name>A0A0A0LV23_CUCSA</name>
<dbReference type="PANTHER" id="PTHR18952">
    <property type="entry name" value="CARBONIC ANHYDRASE"/>
    <property type="match status" value="1"/>
</dbReference>
<evidence type="ECO:0000256" key="10">
    <source>
        <dbReference type="RuleBase" id="RU367011"/>
    </source>
</evidence>
<dbReference type="OrthoDB" id="429145at2759"/>
<evidence type="ECO:0000256" key="5">
    <source>
        <dbReference type="ARBA" id="ARBA00012925"/>
    </source>
</evidence>
<dbReference type="GO" id="GO:0016836">
    <property type="term" value="F:hydro-lyase activity"/>
    <property type="evidence" value="ECO:0000318"/>
    <property type="project" value="GO_Central"/>
</dbReference>
<comment type="function">
    <text evidence="2 10">Reversible hydration of carbon dioxide.</text>
</comment>
<accession>A0A0A0LV23</accession>
<evidence type="ECO:0000256" key="6">
    <source>
        <dbReference type="ARBA" id="ARBA00022723"/>
    </source>
</evidence>
<dbReference type="Proteomes" id="UP000029981">
    <property type="component" value="Chromosome 1"/>
</dbReference>
<reference evidence="12 13" key="3">
    <citation type="journal article" date="2010" name="BMC Genomics">
        <title>Transcriptome sequencing and comparative analysis of cucumber flowers with different sex types.</title>
        <authorList>
            <person name="Guo S."/>
            <person name="Zheng Y."/>
            <person name="Joung J.G."/>
            <person name="Liu S."/>
            <person name="Zhang Z."/>
            <person name="Crasta O.R."/>
            <person name="Sobral B.W."/>
            <person name="Xu Y."/>
            <person name="Huang S."/>
            <person name="Fei Z."/>
        </authorList>
    </citation>
    <scope>NUCLEOTIDE SEQUENCE [LARGE SCALE GENOMIC DNA]</scope>
    <source>
        <strain evidence="13">cv. 9930</strain>
    </source>
</reference>
<evidence type="ECO:0000256" key="8">
    <source>
        <dbReference type="ARBA" id="ARBA00023239"/>
    </source>
</evidence>
<evidence type="ECO:0000256" key="3">
    <source>
        <dbReference type="ARBA" id="ARBA00004470"/>
    </source>
</evidence>
<dbReference type="GO" id="GO:0004089">
    <property type="term" value="F:carbonate dehydratase activity"/>
    <property type="evidence" value="ECO:0007669"/>
    <property type="project" value="UniProtKB-UniRule"/>
</dbReference>
<dbReference type="STRING" id="3659.A0A0A0LV23"/>
<dbReference type="EC" id="4.2.1.1" evidence="5 10"/>
<reference evidence="12 13" key="1">
    <citation type="journal article" date="2009" name="Nat. Genet.">
        <title>The genome of the cucumber, Cucumis sativus L.</title>
        <authorList>
            <person name="Huang S."/>
            <person name="Li R."/>
            <person name="Zhang Z."/>
            <person name="Li L."/>
            <person name="Gu X."/>
            <person name="Fan W."/>
            <person name="Lucas W.J."/>
            <person name="Wang X."/>
            <person name="Xie B."/>
            <person name="Ni P."/>
            <person name="Ren Y."/>
            <person name="Zhu H."/>
            <person name="Li J."/>
            <person name="Lin K."/>
            <person name="Jin W."/>
            <person name="Fei Z."/>
            <person name="Li G."/>
            <person name="Staub J."/>
            <person name="Kilian A."/>
            <person name="van der Vossen E.A."/>
            <person name="Wu Y."/>
            <person name="Guo J."/>
            <person name="He J."/>
            <person name="Jia Z."/>
            <person name="Ren Y."/>
            <person name="Tian G."/>
            <person name="Lu Y."/>
            <person name="Ruan J."/>
            <person name="Qian W."/>
            <person name="Wang M."/>
            <person name="Huang Q."/>
            <person name="Li B."/>
            <person name="Xuan Z."/>
            <person name="Cao J."/>
            <person name="Asan"/>
            <person name="Wu Z."/>
            <person name="Zhang J."/>
            <person name="Cai Q."/>
            <person name="Bai Y."/>
            <person name="Zhao B."/>
            <person name="Han Y."/>
            <person name="Li Y."/>
            <person name="Li X."/>
            <person name="Wang S."/>
            <person name="Shi Q."/>
            <person name="Liu S."/>
            <person name="Cho W.K."/>
            <person name="Kim J.Y."/>
            <person name="Xu Y."/>
            <person name="Heller-Uszynska K."/>
            <person name="Miao H."/>
            <person name="Cheng Z."/>
            <person name="Zhang S."/>
            <person name="Wu J."/>
            <person name="Yang Y."/>
            <person name="Kang H."/>
            <person name="Li M."/>
            <person name="Liang H."/>
            <person name="Ren X."/>
            <person name="Shi Z."/>
            <person name="Wen M."/>
            <person name="Jian M."/>
            <person name="Yang H."/>
            <person name="Zhang G."/>
            <person name="Yang Z."/>
            <person name="Chen R."/>
            <person name="Liu S."/>
            <person name="Li J."/>
            <person name="Ma L."/>
            <person name="Liu H."/>
            <person name="Zhou Y."/>
            <person name="Zhao J."/>
            <person name="Fang X."/>
            <person name="Li G."/>
            <person name="Fang L."/>
            <person name="Li Y."/>
            <person name="Liu D."/>
            <person name="Zheng H."/>
            <person name="Zhang Y."/>
            <person name="Qin N."/>
            <person name="Li Z."/>
            <person name="Yang G."/>
            <person name="Yang S."/>
            <person name="Bolund L."/>
            <person name="Kristiansen K."/>
            <person name="Zheng H."/>
            <person name="Li S."/>
            <person name="Zhang X."/>
            <person name="Yang H."/>
            <person name="Wang J."/>
            <person name="Sun R."/>
            <person name="Zhang B."/>
            <person name="Jiang S."/>
            <person name="Wang J."/>
            <person name="Du Y."/>
            <person name="Li S."/>
        </authorList>
    </citation>
    <scope>NUCLEOTIDE SEQUENCE [LARGE SCALE GENOMIC DNA]</scope>
    <source>
        <strain evidence="13">cv. 9930</strain>
    </source>
</reference>
<comment type="catalytic activity">
    <reaction evidence="9 10">
        <text>hydrogencarbonate + H(+) = CO2 + H2O</text>
        <dbReference type="Rhea" id="RHEA:10748"/>
        <dbReference type="ChEBI" id="CHEBI:15377"/>
        <dbReference type="ChEBI" id="CHEBI:15378"/>
        <dbReference type="ChEBI" id="CHEBI:16526"/>
        <dbReference type="ChEBI" id="CHEBI:17544"/>
        <dbReference type="EC" id="4.2.1.1"/>
    </reaction>
</comment>
<comment type="similarity">
    <text evidence="4">Belongs to the alpha-class carbonic anhydrase family.</text>
</comment>
<dbReference type="InterPro" id="IPR041891">
    <property type="entry name" value="Alpha_CA_prokaryot-like"/>
</dbReference>
<evidence type="ECO:0000256" key="7">
    <source>
        <dbReference type="ARBA" id="ARBA00022833"/>
    </source>
</evidence>
<dbReference type="Gene3D" id="3.10.200.10">
    <property type="entry name" value="Alpha carbonic anhydrase"/>
    <property type="match status" value="1"/>
</dbReference>
<dbReference type="PROSITE" id="PS00162">
    <property type="entry name" value="ALPHA_CA_1"/>
    <property type="match status" value="1"/>
</dbReference>
<keyword evidence="7 10" id="KW-0862">Zinc</keyword>
<dbReference type="PROSITE" id="PS51144">
    <property type="entry name" value="ALPHA_CA_2"/>
    <property type="match status" value="1"/>
</dbReference>
<keyword evidence="10" id="KW-0732">Signal</keyword>
<reference evidence="12 13" key="2">
    <citation type="journal article" date="2009" name="PLoS ONE">
        <title>An integrated genetic and cytogenetic map of the cucumber genome.</title>
        <authorList>
            <person name="Ren Y."/>
            <person name="Zhang Z."/>
            <person name="Liu J."/>
            <person name="Staub J.E."/>
            <person name="Han Y."/>
            <person name="Cheng Z."/>
            <person name="Li X."/>
            <person name="Lu J."/>
            <person name="Miao H."/>
            <person name="Kang H."/>
            <person name="Xie B."/>
            <person name="Gu X."/>
            <person name="Wang X."/>
            <person name="Du Y."/>
            <person name="Jin W."/>
            <person name="Huang S."/>
        </authorList>
    </citation>
    <scope>NUCLEOTIDE SEQUENCE [LARGE SCALE GENOMIC DNA]</scope>
    <source>
        <strain evidence="13">cv. 9930</strain>
    </source>
</reference>
<feature type="signal peptide" evidence="10">
    <location>
        <begin position="1"/>
        <end position="27"/>
    </location>
</feature>
<dbReference type="SUPFAM" id="SSF51069">
    <property type="entry name" value="Carbonic anhydrase"/>
    <property type="match status" value="1"/>
</dbReference>
<feature type="chain" id="PRO_5025076988" description="Carbonic anhydrase" evidence="10">
    <location>
        <begin position="28"/>
        <end position="275"/>
    </location>
</feature>
<protein>
    <recommendedName>
        <fullName evidence="5 10">Carbonic anhydrase</fullName>
        <ecNumber evidence="5 10">4.2.1.1</ecNumber>
    </recommendedName>
</protein>
<organism evidence="12 13">
    <name type="scientific">Cucumis sativus</name>
    <name type="common">Cucumber</name>
    <dbReference type="NCBI Taxonomy" id="3659"/>
    <lineage>
        <taxon>Eukaryota</taxon>
        <taxon>Viridiplantae</taxon>
        <taxon>Streptophyta</taxon>
        <taxon>Embryophyta</taxon>
        <taxon>Tracheophyta</taxon>
        <taxon>Spermatophyta</taxon>
        <taxon>Magnoliopsida</taxon>
        <taxon>eudicotyledons</taxon>
        <taxon>Gunneridae</taxon>
        <taxon>Pentapetalae</taxon>
        <taxon>rosids</taxon>
        <taxon>fabids</taxon>
        <taxon>Cucurbitales</taxon>
        <taxon>Cucurbitaceae</taxon>
        <taxon>Benincaseae</taxon>
        <taxon>Cucumis</taxon>
    </lineage>
</organism>
<sequence length="275" mass="31711">MEKKLSFDLLFCSFFFAFLLVPWPAMSQEVENQREFDYNANGTRGPAHWGVLRPEWHTCNTGQMQSPIDLLNQRVRIVSHFTDLKINYSSSNATLKNRGHDIMLQWSGRAGYMEVNKTQYFLRQIHWHSPSEHTINGRRFALEAHLVHQSQTGKIAVIGILYNIGQPDYFLSTMRPHLIEISGTQRDRLLNVVNPSLLRMRSSLYYRYIGSLTVPPCSQNVLWTLVRKVRTVAPEQVNLLRVAVHDDSNTNARPLQPLNNRNVQLRIKASIEGAE</sequence>
<dbReference type="Pfam" id="PF00194">
    <property type="entry name" value="Carb_anhydrase"/>
    <property type="match status" value="1"/>
</dbReference>
<dbReference type="InterPro" id="IPR036398">
    <property type="entry name" value="CA_dom_sf"/>
</dbReference>
<gene>
    <name evidence="12" type="ORF">Csa_1G120450</name>
</gene>
<dbReference type="GO" id="GO:0009570">
    <property type="term" value="C:chloroplast stroma"/>
    <property type="evidence" value="ECO:0007669"/>
    <property type="project" value="UniProtKB-SubCell"/>
</dbReference>
<dbReference type="KEGG" id="csv:105435272"/>
<keyword evidence="6 10" id="KW-0479">Metal-binding</keyword>
<keyword evidence="8 10" id="KW-0456">Lyase</keyword>
<dbReference type="PANTHER" id="PTHR18952:SF208">
    <property type="entry name" value="CARBONIC ANHYDRASE XA-RELATED"/>
    <property type="match status" value="1"/>
</dbReference>
<keyword evidence="13" id="KW-1185">Reference proteome</keyword>
<proteinExistence type="inferred from homology"/>
<dbReference type="SMART" id="SM01057">
    <property type="entry name" value="Carb_anhydrase"/>
    <property type="match status" value="1"/>
</dbReference>
<feature type="domain" description="Alpha-carbonic anhydrase" evidence="11">
    <location>
        <begin position="34"/>
        <end position="267"/>
    </location>
</feature>
<evidence type="ECO:0000256" key="2">
    <source>
        <dbReference type="ARBA" id="ARBA00002904"/>
    </source>
</evidence>
<evidence type="ECO:0000259" key="11">
    <source>
        <dbReference type="PROSITE" id="PS51144"/>
    </source>
</evidence>
<evidence type="ECO:0000313" key="12">
    <source>
        <dbReference type="EMBL" id="KGN64829.1"/>
    </source>
</evidence>
<reference evidence="12 13" key="4">
    <citation type="journal article" date="2011" name="BMC Genomics">
        <title>RNA-Seq improves annotation of protein-coding genes in the cucumber genome.</title>
        <authorList>
            <person name="Li Z."/>
            <person name="Zhang Z."/>
            <person name="Yan P."/>
            <person name="Huang S."/>
            <person name="Fei Z."/>
            <person name="Lin K."/>
        </authorList>
    </citation>
    <scope>NUCLEOTIDE SEQUENCE [LARGE SCALE GENOMIC DNA]</scope>
    <source>
        <strain evidence="13">cv. 9930</strain>
    </source>
</reference>
<comment type="cofactor">
    <cofactor evidence="1 10">
        <name>Zn(2+)</name>
        <dbReference type="ChEBI" id="CHEBI:29105"/>
    </cofactor>
</comment>
<evidence type="ECO:0000256" key="1">
    <source>
        <dbReference type="ARBA" id="ARBA00001947"/>
    </source>
</evidence>